<dbReference type="InterPro" id="IPR055616">
    <property type="entry name" value="DUF7192"/>
</dbReference>
<evidence type="ECO:0000313" key="2">
    <source>
        <dbReference type="EMBL" id="SKM04359.1"/>
    </source>
</evidence>
<organism evidence="2 3">
    <name type="scientific">Mycobacteroides abscessus subsp. massiliense</name>
    <dbReference type="NCBI Taxonomy" id="1962118"/>
    <lineage>
        <taxon>Bacteria</taxon>
        <taxon>Bacillati</taxon>
        <taxon>Actinomycetota</taxon>
        <taxon>Actinomycetes</taxon>
        <taxon>Mycobacteriales</taxon>
        <taxon>Mycobacteriaceae</taxon>
        <taxon>Mycobacteroides</taxon>
        <taxon>Mycobacteroides abscessus</taxon>
    </lineage>
</organism>
<dbReference type="Pfam" id="PF23822">
    <property type="entry name" value="DUF7192"/>
    <property type="match status" value="1"/>
</dbReference>
<dbReference type="EMBL" id="FVGW01000004">
    <property type="protein sequence ID" value="SKM04359.1"/>
    <property type="molecule type" value="Genomic_DNA"/>
</dbReference>
<dbReference type="Proteomes" id="UP000190074">
    <property type="component" value="Unassembled WGS sequence"/>
</dbReference>
<evidence type="ECO:0000259" key="1">
    <source>
        <dbReference type="Pfam" id="PF23822"/>
    </source>
</evidence>
<proteinExistence type="predicted"/>
<name>A0A1U0U6K6_9MYCO</name>
<dbReference type="AlphaFoldDB" id="A0A1U0U6K6"/>
<sequence>MRDRAEWHGGISNLKDTLALAETGMVREGSEALELSEVERDREVVSQQFQTAYNVSGCDVDVARYLSGEPENMIDYTMADVSRTERIATLVVGVGVAGGTSTEAIRHHGRKLVALAEAIDAAAMQSEIWVEFTTGKPEELSARIAVRIKAPGEPFDPGAAMFALTHPAFYRGMLFNACHALPDKFVSRLGIGFNYGTCVYRYVHAQDYPKGAIYIPPINYRDDTARHIDRVLTELGLLT</sequence>
<reference evidence="2 3" key="1">
    <citation type="submission" date="2016-11" db="EMBL/GenBank/DDBJ databases">
        <authorList>
            <consortium name="Pathogen Informatics"/>
        </authorList>
    </citation>
    <scope>NUCLEOTIDE SEQUENCE [LARGE SCALE GENOMIC DNA]</scope>
    <source>
        <strain evidence="2 3">911</strain>
    </source>
</reference>
<evidence type="ECO:0000313" key="3">
    <source>
        <dbReference type="Proteomes" id="UP000190074"/>
    </source>
</evidence>
<accession>A0A1U0U6K6</accession>
<gene>
    <name evidence="2" type="ORF">SAMEA2259716_02415</name>
</gene>
<feature type="domain" description="DUF7192" evidence="1">
    <location>
        <begin position="4"/>
        <end position="238"/>
    </location>
</feature>
<protein>
    <recommendedName>
        <fullName evidence="1">DUF7192 domain-containing protein</fullName>
    </recommendedName>
</protein>